<comment type="similarity">
    <text evidence="2">Belongs to the CRISPR-associated protein Cas9 family. Subtype II-A subfamily.</text>
</comment>
<keyword evidence="7 13" id="KW-0460">Magnesium</keyword>
<keyword evidence="3 13" id="KW-0540">Nuclease</keyword>
<evidence type="ECO:0000256" key="2">
    <source>
        <dbReference type="ARBA" id="ARBA00005244"/>
    </source>
</evidence>
<evidence type="ECO:0000256" key="5">
    <source>
        <dbReference type="ARBA" id="ARBA00022759"/>
    </source>
</evidence>
<feature type="binding site" evidence="13">
    <location>
        <position position="479"/>
    </location>
    <ligand>
        <name>Mg(2+)</name>
        <dbReference type="ChEBI" id="CHEBI:18420"/>
        <label>1</label>
    </ligand>
</feature>
<dbReference type="RefSeq" id="WP_107585021.1">
    <property type="nucleotide sequence ID" value="NZ_PZJJ01000014.1"/>
</dbReference>
<evidence type="ECO:0000256" key="3">
    <source>
        <dbReference type="ARBA" id="ARBA00022722"/>
    </source>
</evidence>
<dbReference type="InterPro" id="IPR040619">
    <property type="entry name" value="Cas9_alpha-helical_lobe"/>
</dbReference>
<dbReference type="GO" id="GO:0003723">
    <property type="term" value="F:RNA binding"/>
    <property type="evidence" value="ECO:0007669"/>
    <property type="project" value="UniProtKB-UniRule"/>
</dbReference>
<accession>A0A2T4U5U2</accession>
<feature type="binding site" evidence="13">
    <location>
        <position position="479"/>
    </location>
    <ligand>
        <name>Mg(2+)</name>
        <dbReference type="ChEBI" id="CHEBI:18420"/>
        <label>2</label>
    </ligand>
</feature>
<feature type="active site" description="Proton acceptor for HNH nuclease domain" evidence="13">
    <location>
        <position position="555"/>
    </location>
</feature>
<evidence type="ECO:0000256" key="10">
    <source>
        <dbReference type="ARBA" id="ARBA00023125"/>
    </source>
</evidence>
<dbReference type="InterPro" id="IPR040555">
    <property type="entry name" value="Cas9_PI2"/>
</dbReference>
<comment type="caution">
    <text evidence="16">The sequence shown here is derived from an EMBL/GenBank/DDBJ whole genome shotgun (WGS) entry which is preliminary data.</text>
</comment>
<feature type="coiled-coil region" evidence="14">
    <location>
        <begin position="482"/>
        <end position="509"/>
    </location>
</feature>
<keyword evidence="9 13" id="KW-0051">Antiviral defense</keyword>
<comment type="subunit">
    <text evidence="12 13">Monomer. Binds crRNA and tracrRNA.</text>
</comment>
<keyword evidence="4 13" id="KW-0479">Metal-binding</keyword>
<dbReference type="NCBIfam" id="TIGR01865">
    <property type="entry name" value="cas_Csn1"/>
    <property type="match status" value="1"/>
</dbReference>
<evidence type="ECO:0000313" key="17">
    <source>
        <dbReference type="Proteomes" id="UP000240509"/>
    </source>
</evidence>
<feature type="binding site" evidence="13">
    <location>
        <position position="9"/>
    </location>
    <ligand>
        <name>Mg(2+)</name>
        <dbReference type="ChEBI" id="CHEBI:18420"/>
        <label>2</label>
    </ligand>
</feature>
<dbReference type="HAMAP" id="MF_01480">
    <property type="entry name" value="Cas9"/>
    <property type="match status" value="1"/>
</dbReference>
<protein>
    <recommendedName>
        <fullName evidence="13">CRISPR-associated endonuclease Cas9</fullName>
        <ecNumber evidence="13">3.1.-.-</ecNumber>
    </recommendedName>
</protein>
<evidence type="ECO:0000256" key="9">
    <source>
        <dbReference type="ARBA" id="ARBA00023118"/>
    </source>
</evidence>
<dbReference type="GO" id="GO:0046872">
    <property type="term" value="F:metal ion binding"/>
    <property type="evidence" value="ECO:0007669"/>
    <property type="project" value="UniProtKB-UniRule"/>
</dbReference>
<dbReference type="InterPro" id="IPR003615">
    <property type="entry name" value="HNH_nuc"/>
</dbReference>
<dbReference type="EMBL" id="PZJJ01000014">
    <property type="protein sequence ID" value="PTL38752.1"/>
    <property type="molecule type" value="Genomic_DNA"/>
</dbReference>
<evidence type="ECO:0000256" key="4">
    <source>
        <dbReference type="ARBA" id="ARBA00022723"/>
    </source>
</evidence>
<keyword evidence="11" id="KW-0464">Manganese</keyword>
<proteinExistence type="inferred from homology"/>
<dbReference type="Pfam" id="PF13395">
    <property type="entry name" value="HNH_4"/>
    <property type="match status" value="1"/>
</dbReference>
<dbReference type="InterPro" id="IPR033114">
    <property type="entry name" value="HNH_CAS9"/>
</dbReference>
<reference evidence="16 17" key="1">
    <citation type="submission" date="2018-03" db="EMBL/GenBank/DDBJ databases">
        <title>Alkalicoccus saliphilus sp. nov., isolated from a mineral pool.</title>
        <authorList>
            <person name="Zhao B."/>
        </authorList>
    </citation>
    <scope>NUCLEOTIDE SEQUENCE [LARGE SCALE GENOMIC DNA]</scope>
    <source>
        <strain evidence="16 17">6AG</strain>
    </source>
</reference>
<evidence type="ECO:0000256" key="11">
    <source>
        <dbReference type="ARBA" id="ARBA00023211"/>
    </source>
</evidence>
<evidence type="ECO:0000256" key="14">
    <source>
        <dbReference type="SAM" id="Coils"/>
    </source>
</evidence>
<dbReference type="EC" id="3.1.-.-" evidence="13"/>
<gene>
    <name evidence="13 16" type="primary">cas9</name>
    <name evidence="16" type="ORF">C6Y45_09680</name>
</gene>
<organism evidence="16 17">
    <name type="scientific">Alkalicoccus saliphilus</name>
    <dbReference type="NCBI Taxonomy" id="200989"/>
    <lineage>
        <taxon>Bacteria</taxon>
        <taxon>Bacillati</taxon>
        <taxon>Bacillota</taxon>
        <taxon>Bacilli</taxon>
        <taxon>Bacillales</taxon>
        <taxon>Bacillaceae</taxon>
        <taxon>Alkalicoccus</taxon>
    </lineage>
</organism>
<feature type="binding site" evidence="13">
    <location>
        <position position="699"/>
    </location>
    <ligand>
        <name>Mg(2+)</name>
        <dbReference type="ChEBI" id="CHEBI:18420"/>
        <label>2</label>
    </ligand>
</feature>
<dbReference type="Pfam" id="PF18061">
    <property type="entry name" value="CRISPR_Cas9_WED"/>
    <property type="match status" value="1"/>
</dbReference>
<dbReference type="Proteomes" id="UP000240509">
    <property type="component" value="Unassembled WGS sequence"/>
</dbReference>
<dbReference type="InterPro" id="IPR036397">
    <property type="entry name" value="RNaseH_sf"/>
</dbReference>
<feature type="binding site" evidence="13">
    <location>
        <position position="475"/>
    </location>
    <ligand>
        <name>Mg(2+)</name>
        <dbReference type="ChEBI" id="CHEBI:18420"/>
        <label>1</label>
    </ligand>
</feature>
<dbReference type="Gene3D" id="3.30.420.10">
    <property type="entry name" value="Ribonuclease H-like superfamily/Ribonuclease H"/>
    <property type="match status" value="3"/>
</dbReference>
<keyword evidence="8 13" id="KW-0694">RNA-binding</keyword>
<evidence type="ECO:0000256" key="1">
    <source>
        <dbReference type="ARBA" id="ARBA00001946"/>
    </source>
</evidence>
<keyword evidence="5 13" id="KW-0255">Endonuclease</keyword>
<comment type="cofactor">
    <cofactor evidence="1 13">
        <name>Mg(2+)</name>
        <dbReference type="ChEBI" id="CHEBI:18420"/>
    </cofactor>
</comment>
<evidence type="ECO:0000259" key="15">
    <source>
        <dbReference type="PROSITE" id="PS51749"/>
    </source>
</evidence>
<dbReference type="InterPro" id="IPR028629">
    <property type="entry name" value="Cas9"/>
</dbReference>
<evidence type="ECO:0000256" key="13">
    <source>
        <dbReference type="HAMAP-Rule" id="MF_01480"/>
    </source>
</evidence>
<dbReference type="GO" id="GO:0043571">
    <property type="term" value="P:maintenance of CRISPR repeat elements"/>
    <property type="evidence" value="ECO:0007669"/>
    <property type="project" value="UniProtKB-UniRule"/>
</dbReference>
<feature type="binding site" evidence="13">
    <location>
        <position position="9"/>
    </location>
    <ligand>
        <name>Mg(2+)</name>
        <dbReference type="ChEBI" id="CHEBI:18420"/>
        <label>1</label>
    </ligand>
</feature>
<feature type="domain" description="HNH Cas9-type" evidence="15">
    <location>
        <begin position="478"/>
        <end position="644"/>
    </location>
</feature>
<dbReference type="GO" id="GO:0016787">
    <property type="term" value="F:hydrolase activity"/>
    <property type="evidence" value="ECO:0007669"/>
    <property type="project" value="UniProtKB-KW"/>
</dbReference>
<dbReference type="Pfam" id="PF18470">
    <property type="entry name" value="Cas9_a"/>
    <property type="match status" value="1"/>
</dbReference>
<feature type="active site" description="For RuvC-like nuclease domain" evidence="13">
    <location>
        <position position="9"/>
    </location>
</feature>
<comment type="domain">
    <text evidence="13">Has 2 endonuclease domains. The discontinuous RuvC-like domain cleaves the target DNA noncomplementary to crRNA while the HNH nuclease domain cleaves the target DNA complementary to crRNA.</text>
</comment>
<evidence type="ECO:0000313" key="16">
    <source>
        <dbReference type="EMBL" id="PTL38752.1"/>
    </source>
</evidence>
<keyword evidence="17" id="KW-1185">Reference proteome</keyword>
<evidence type="ECO:0000256" key="6">
    <source>
        <dbReference type="ARBA" id="ARBA00022801"/>
    </source>
</evidence>
<keyword evidence="10 13" id="KW-0238">DNA-binding</keyword>
<dbReference type="Pfam" id="PF22702">
    <property type="entry name" value="Cas9_RuvC"/>
    <property type="match status" value="1"/>
</dbReference>
<comment type="function">
    <text evidence="13">CRISPR (clustered regularly interspaced short palindromic repeat) is an adaptive immune system that provides protection against mobile genetic elements (viruses, transposable elements and conjugative plasmids). CRISPR clusters contain spacers, sequences complementary to antecedent mobile elements, and target invading nucleic acids. CRISPR clusters are transcribed and processed into CRISPR RNA (crRNA). In type II CRISPR systems correct processing of pre-crRNA requires a trans-encoded small RNA (tracrRNA), endogenous ribonuclease 3 (rnc) and this protein. The tracrRNA serves as a guide for ribonuclease 3-aided processing of pre-crRNA. Subsequently Cas9/crRNA/tracrRNA endonucleolytically cleaves linear or circular dsDNA target complementary to the spacer; Cas9 is inactive in the absence of the 2 guide RNAs (gRNA). Cas9 recognizes the protospacer adjacent motif (PAM) in the CRISPR repeat sequences to help distinguish self versus nonself, as targets within the bacterial CRISPR locus do not have PAMs. PAM recognition is also required for catalytic activity.</text>
</comment>
<keyword evidence="14" id="KW-0175">Coiled coil</keyword>
<name>A0A2T4U5U2_9BACI</name>
<dbReference type="OrthoDB" id="9757607at2"/>
<dbReference type="GO" id="GO:0003677">
    <property type="term" value="F:DNA binding"/>
    <property type="evidence" value="ECO:0007669"/>
    <property type="project" value="UniProtKB-UniRule"/>
</dbReference>
<comment type="similarity">
    <text evidence="13">Belongs to the CRISPR-associated Cas9 family.</text>
</comment>
<evidence type="ECO:0000256" key="8">
    <source>
        <dbReference type="ARBA" id="ARBA00022884"/>
    </source>
</evidence>
<sequence>MNSYTIGLDIGIASVGFGVIDDKDQIVEAGVRLYPEADVSNNEGRRAKRSSRRLQRRRKHRIDRTIELLKKNGFSEDRSDGCPYHLRVKGLHNKLQEEELVTALTHLVKRRGIHNVDASDLDEDDMTNELSTKEQIQKNDRLLRTKYIAEIQLERLLQEGEVRGSRNRFPTKAYLEEAEAILFEQQKHEERITNGFIDDFLGLLETRRTYYEGPGEGSPYGWDQDIEVWYKKMMGFCSYFPEEVRSVKTSPSAEMFNLLNDLNNLNIMREENTKLTKEEKEVLVKEVFQKVKEPKLKHIAKTLKLNEKDIRGYRVKKNGTAEFTPLTFYYTLSKIDPALAEIDIDLQERIAEIATIWQEVEEKEEQLKDLNLSISDKKLQQLSQINFTKTHALSLKAIRLLLPDLWDTSKNQMQLFTDHGLKPRKVPLEGRKLIPDEYVEELILSPVVKRSFTQSIRVLNALIKKYGEPAAIVIELARENNSQDQKRFLTKLQKENEALNQKVRDALNEKKLKTVPGIFQKLRLWHLQDGKCLYSHKSISLENLLENPTHYEVDHIIPRSVSFDDSQANKVLVLIDENQKKGNRTPYQYLKSGEGVISYEAYQTHVLQLAKSKDKMPKKKQQYLLEERDINKYTVQKEFINRNLVDTRYATRELYLFLTSYFEANNKEVKVKTINGSFTNYLRKLWKFKKDREEDYKHHAEDALIAAMGTRLLAEKKELEVQNKLLEAGRLLDEETGEVLNESDFDAAFTNKYFKIQAIKNYQGFKYSRRVDQKPNRQLMNDTLYSTREYGEEEFIINKISNLYDPKSEELKKKFEKDPTVFLMYENDPKTFENLETIMNRYADAKNPLAAYAQEEGKKLHKYSKKQNGPVIKSLKYRGNKLGTHKDLSEKYKGTTKRVVALSLKSFRMDVYQDNEKYKFVSVTYDDLQEVENGYVIPEEAYSNKLKKKSIPAEADFLFTLYEGNYLNLNGEEYRFIGVNSDERNAIELDYVNKKSDKRLRPYVSKNTKKLEKINVNCIGDVFDSQKENRKMYYPKKF</sequence>
<dbReference type="GO" id="GO:0004519">
    <property type="term" value="F:endonuclease activity"/>
    <property type="evidence" value="ECO:0007669"/>
    <property type="project" value="UniProtKB-UniRule"/>
</dbReference>
<dbReference type="AlphaFoldDB" id="A0A2T4U5U2"/>
<dbReference type="PROSITE" id="PS51749">
    <property type="entry name" value="HNH_CAS9"/>
    <property type="match status" value="1"/>
</dbReference>
<dbReference type="GO" id="GO:0051607">
    <property type="term" value="P:defense response to virus"/>
    <property type="evidence" value="ECO:0007669"/>
    <property type="project" value="UniProtKB-UniRule"/>
</dbReference>
<dbReference type="InterPro" id="IPR055228">
    <property type="entry name" value="Cas9_RuvC"/>
</dbReference>
<dbReference type="Pfam" id="PF18070">
    <property type="entry name" value="Cas9_PI2"/>
    <property type="match status" value="1"/>
</dbReference>
<evidence type="ECO:0000256" key="12">
    <source>
        <dbReference type="ARBA" id="ARBA00046380"/>
    </source>
</evidence>
<evidence type="ECO:0000256" key="7">
    <source>
        <dbReference type="ARBA" id="ARBA00022842"/>
    </source>
</evidence>
<keyword evidence="6 13" id="KW-0378">Hydrolase</keyword>
<dbReference type="InterPro" id="IPR040656">
    <property type="entry name" value="Cas9_WED_dom"/>
</dbReference>